<reference evidence="1" key="1">
    <citation type="journal article" date="2020" name="Stud. Mycol.">
        <title>101 Dothideomycetes genomes: a test case for predicting lifestyles and emergence of pathogens.</title>
        <authorList>
            <person name="Haridas S."/>
            <person name="Albert R."/>
            <person name="Binder M."/>
            <person name="Bloem J."/>
            <person name="Labutti K."/>
            <person name="Salamov A."/>
            <person name="Andreopoulos B."/>
            <person name="Baker S."/>
            <person name="Barry K."/>
            <person name="Bills G."/>
            <person name="Bluhm B."/>
            <person name="Cannon C."/>
            <person name="Castanera R."/>
            <person name="Culley D."/>
            <person name="Daum C."/>
            <person name="Ezra D."/>
            <person name="Gonzalez J."/>
            <person name="Henrissat B."/>
            <person name="Kuo A."/>
            <person name="Liang C."/>
            <person name="Lipzen A."/>
            <person name="Lutzoni F."/>
            <person name="Magnuson J."/>
            <person name="Mondo S."/>
            <person name="Nolan M."/>
            <person name="Ohm R."/>
            <person name="Pangilinan J."/>
            <person name="Park H.-J."/>
            <person name="Ramirez L."/>
            <person name="Alfaro M."/>
            <person name="Sun H."/>
            <person name="Tritt A."/>
            <person name="Yoshinaga Y."/>
            <person name="Zwiers L.-H."/>
            <person name="Turgeon B."/>
            <person name="Goodwin S."/>
            <person name="Spatafora J."/>
            <person name="Crous P."/>
            <person name="Grigoriev I."/>
        </authorList>
    </citation>
    <scope>NUCLEOTIDE SEQUENCE</scope>
    <source>
        <strain evidence="1">CBS 525.71</strain>
    </source>
</reference>
<name>A0ACB6RLP7_9PLEO</name>
<evidence type="ECO:0000313" key="2">
    <source>
        <dbReference type="Proteomes" id="UP000799754"/>
    </source>
</evidence>
<proteinExistence type="predicted"/>
<evidence type="ECO:0000313" key="1">
    <source>
        <dbReference type="EMBL" id="KAF2622941.1"/>
    </source>
</evidence>
<gene>
    <name evidence="1" type="ORF">BU25DRAFT_198248</name>
</gene>
<comment type="caution">
    <text evidence="1">The sequence shown here is derived from an EMBL/GenBank/DDBJ whole genome shotgun (WGS) entry which is preliminary data.</text>
</comment>
<dbReference type="EMBL" id="MU006740">
    <property type="protein sequence ID" value="KAF2622941.1"/>
    <property type="molecule type" value="Genomic_DNA"/>
</dbReference>
<accession>A0ACB6RLP7</accession>
<keyword evidence="2" id="KW-1185">Reference proteome</keyword>
<sequence length="194" mass="20827">MSSANNSSKFAALSLLSCTCSCPLSWAFSIDAIRNMTSTMSAAVAGLVDKGAYRSSSSSRKSSRRNDSVFKDAHHPRKPYEHTDTHLSDRYIFGYIQAWAGQHSEPLELEGGTCSPGRSRPGLASFKQKHSPSKRSVKNAAVVSCRSTISSVVATYSPLSYRSFNDAAVVPCSSRIASGVESAETSSTFAVDRI</sequence>
<dbReference type="Proteomes" id="UP000799754">
    <property type="component" value="Unassembled WGS sequence"/>
</dbReference>
<organism evidence="1 2">
    <name type="scientific">Macroventuria anomochaeta</name>
    <dbReference type="NCBI Taxonomy" id="301207"/>
    <lineage>
        <taxon>Eukaryota</taxon>
        <taxon>Fungi</taxon>
        <taxon>Dikarya</taxon>
        <taxon>Ascomycota</taxon>
        <taxon>Pezizomycotina</taxon>
        <taxon>Dothideomycetes</taxon>
        <taxon>Pleosporomycetidae</taxon>
        <taxon>Pleosporales</taxon>
        <taxon>Pleosporineae</taxon>
        <taxon>Didymellaceae</taxon>
        <taxon>Macroventuria</taxon>
    </lineage>
</organism>
<protein>
    <submittedName>
        <fullName evidence="1">Uncharacterized protein</fullName>
    </submittedName>
</protein>